<keyword evidence="9" id="KW-1185">Reference proteome</keyword>
<dbReference type="GO" id="GO:0008289">
    <property type="term" value="F:lipid binding"/>
    <property type="evidence" value="ECO:0007669"/>
    <property type="project" value="InterPro"/>
</dbReference>
<dbReference type="GO" id="GO:0005794">
    <property type="term" value="C:Golgi apparatus"/>
    <property type="evidence" value="ECO:0007669"/>
    <property type="project" value="TreeGrafter"/>
</dbReference>
<dbReference type="Proteomes" id="UP000325440">
    <property type="component" value="Unassembled WGS sequence"/>
</dbReference>
<evidence type="ECO:0000256" key="1">
    <source>
        <dbReference type="ARBA" id="ARBA00004240"/>
    </source>
</evidence>
<dbReference type="GO" id="GO:0005548">
    <property type="term" value="F:phospholipid transporter activity"/>
    <property type="evidence" value="ECO:0007669"/>
    <property type="project" value="InterPro"/>
</dbReference>
<dbReference type="Pfam" id="PF19444">
    <property type="entry name" value="MTP_lip_bd"/>
    <property type="match status" value="1"/>
</dbReference>
<evidence type="ECO:0000256" key="5">
    <source>
        <dbReference type="PROSITE-ProRule" id="PRU00557"/>
    </source>
</evidence>
<evidence type="ECO:0000313" key="9">
    <source>
        <dbReference type="Proteomes" id="UP000325440"/>
    </source>
</evidence>
<dbReference type="GO" id="GO:0042157">
    <property type="term" value="P:lipoprotein metabolic process"/>
    <property type="evidence" value="ECO:0007669"/>
    <property type="project" value="TreeGrafter"/>
</dbReference>
<evidence type="ECO:0000256" key="4">
    <source>
        <dbReference type="ARBA" id="ARBA00022824"/>
    </source>
</evidence>
<dbReference type="SMART" id="SM00638">
    <property type="entry name" value="LPD_N"/>
    <property type="match status" value="1"/>
</dbReference>
<reference evidence="8 9" key="1">
    <citation type="submission" date="2019-08" db="EMBL/GenBank/DDBJ databases">
        <authorList>
            <person name="Alioto T."/>
            <person name="Alioto T."/>
            <person name="Gomez Garrido J."/>
        </authorList>
    </citation>
    <scope>NUCLEOTIDE SEQUENCE [LARGE SCALE GENOMIC DNA]</scope>
</reference>
<dbReference type="InterPro" id="IPR039988">
    <property type="entry name" value="MTTP"/>
</dbReference>
<proteinExistence type="predicted"/>
<keyword evidence="4" id="KW-0256">Endoplasmic reticulum</keyword>
<name>A0A5E4N9H1_9HEMI</name>
<evidence type="ECO:0000256" key="6">
    <source>
        <dbReference type="SAM" id="SignalP"/>
    </source>
</evidence>
<dbReference type="InterPro" id="IPR015816">
    <property type="entry name" value="Vitellinogen_b-sht_N"/>
</dbReference>
<dbReference type="SUPFAM" id="SSF48431">
    <property type="entry name" value="Lipovitellin-phosvitin complex, superhelical domain"/>
    <property type="match status" value="1"/>
</dbReference>
<evidence type="ECO:0000313" key="8">
    <source>
        <dbReference type="EMBL" id="VVC41333.1"/>
    </source>
</evidence>
<dbReference type="PANTHER" id="PTHR13024">
    <property type="entry name" value="MICROSOMAL TRIGLYCERIDE TRANSFER PROTEIN, LARGE SUBUNIT"/>
    <property type="match status" value="1"/>
</dbReference>
<dbReference type="Gene3D" id="2.30.230.10">
    <property type="entry name" value="Lipovitellin, beta-sheet shell regions, chain A"/>
    <property type="match status" value="1"/>
</dbReference>
<dbReference type="GO" id="GO:0016323">
    <property type="term" value="C:basolateral plasma membrane"/>
    <property type="evidence" value="ECO:0007669"/>
    <property type="project" value="TreeGrafter"/>
</dbReference>
<dbReference type="InterPro" id="IPR011030">
    <property type="entry name" value="Lipovitellin_superhlx_dom"/>
</dbReference>
<evidence type="ECO:0000256" key="2">
    <source>
        <dbReference type="ARBA" id="ARBA00022448"/>
    </source>
</evidence>
<feature type="chain" id="PRO_5022853836" evidence="6">
    <location>
        <begin position="36"/>
        <end position="916"/>
    </location>
</feature>
<comment type="caution">
    <text evidence="5">Lacks conserved residue(s) required for the propagation of feature annotation.</text>
</comment>
<keyword evidence="2" id="KW-0813">Transport</keyword>
<comment type="subcellular location">
    <subcellularLocation>
        <location evidence="1">Endoplasmic reticulum</location>
    </subcellularLocation>
</comment>
<dbReference type="GO" id="GO:0005783">
    <property type="term" value="C:endoplasmic reticulum"/>
    <property type="evidence" value="ECO:0007669"/>
    <property type="project" value="UniProtKB-SubCell"/>
</dbReference>
<gene>
    <name evidence="8" type="ORF">CINCED_3A012915</name>
</gene>
<organism evidence="8 9">
    <name type="scientific">Cinara cedri</name>
    <dbReference type="NCBI Taxonomy" id="506608"/>
    <lineage>
        <taxon>Eukaryota</taxon>
        <taxon>Metazoa</taxon>
        <taxon>Ecdysozoa</taxon>
        <taxon>Arthropoda</taxon>
        <taxon>Hexapoda</taxon>
        <taxon>Insecta</taxon>
        <taxon>Pterygota</taxon>
        <taxon>Neoptera</taxon>
        <taxon>Paraneoptera</taxon>
        <taxon>Hemiptera</taxon>
        <taxon>Sternorrhyncha</taxon>
        <taxon>Aphidomorpha</taxon>
        <taxon>Aphidoidea</taxon>
        <taxon>Aphididae</taxon>
        <taxon>Lachninae</taxon>
        <taxon>Cinara</taxon>
    </lineage>
</organism>
<dbReference type="SUPFAM" id="SSF56968">
    <property type="entry name" value="Lipovitellin-phosvitin complex, beta-sheet shell regions"/>
    <property type="match status" value="1"/>
</dbReference>
<dbReference type="Pfam" id="PF01347">
    <property type="entry name" value="Vitellogenin_N"/>
    <property type="match status" value="1"/>
</dbReference>
<accession>A0A5E4N9H1</accession>
<dbReference type="Gene3D" id="1.25.10.20">
    <property type="entry name" value="Vitellinogen, superhelical"/>
    <property type="match status" value="1"/>
</dbReference>
<keyword evidence="3 6" id="KW-0732">Signal</keyword>
<evidence type="ECO:0000259" key="7">
    <source>
        <dbReference type="PROSITE" id="PS51211"/>
    </source>
</evidence>
<dbReference type="EMBL" id="CABPRJ010001917">
    <property type="protein sequence ID" value="VVC41333.1"/>
    <property type="molecule type" value="Genomic_DNA"/>
</dbReference>
<dbReference type="PANTHER" id="PTHR13024:SF0">
    <property type="entry name" value="MICROSOMAL TRIACYLGLYCEROL TRANSFER PROTEIN"/>
    <property type="match status" value="1"/>
</dbReference>
<feature type="signal peptide" evidence="6">
    <location>
        <begin position="1"/>
        <end position="35"/>
    </location>
</feature>
<dbReference type="PROSITE" id="PS51211">
    <property type="entry name" value="VITELLOGENIN"/>
    <property type="match status" value="1"/>
</dbReference>
<dbReference type="OrthoDB" id="5865932at2759"/>
<sequence length="916" mass="102576">MSARDAAAANKARAVCCAAFLSSWWCLALAAAVDGQPPPRLLPPGVQHEYDFTSAVLADGSSRQTGGSPVGHRLVGRLAVTNLWSPAADGEKLLLMHLQSPKLQTWSKKSKNDAGRQFVDRESYVDKFTGQPFFVHWKNGRVVNVYATATNSRAEENFRKGIAALFQFQLSNQRVVEHSTLGECNVTYAQIDDNTVSKRIDGCASTIKLPEIKNPDKIWRGVLHSNRAGLLTYINESLTGVSFDEDHEFFTSFMREVGASVSVKQRIELKETTLNGEIVIANGLDEAIDKLEKKFKLKLDKQDLNTKHEVENCKHYKTCDTLDDVVNEHHDSLLDSELGKSKSAYGAVKVMESIADSDTNTIKKVLTHEKNEDIVIQLYDLLGAALNEKSHKAAMETLNFADPDNVDKVERYLWAASINFNPKIEIIKNLMSYTDRKMTSKKLEDTVYNTVTAMANRLIRYDRTESNVLLYDELVVKTLEKLGKCKKDDDECLLTYIRALANLKHPLSVDTLLNYALNGNRKISAYAMKTIKVFGPNLWNSQVLKYCNRIFFQLLKEQDSSTRLIALSILLESNPDYDLLKHVIKWLMVPKEAYEIKQNALELLKEMANQNEKSANLLQTVLIRERLNHYGTMAQRGLSSTFSRKFINHNNITGLVKTSQHIYSGVTKRGTVDIVFERDGVQYDLCNFGLFSTGLGYFTSLYDDSGNKDTSDEANLPATAGLELIVFGVHIRPFVMFNSQGQLMGHVWAGTGSDRTPIFQGISQMIEHLEYLPLSNGITAKLNLKGTLSLDIAGQMELSLWNKNAQSVIEKNGGVSIQGSMELNTDVTTDRVDFSLITEGLLHVYSDAEFAKNIAFCMQIILVETNVTTSIRKSEKIHGQRFGGSTVTAHWTQPVSGRTFALNQLVNEFCNIIHSR</sequence>
<feature type="domain" description="Vitellogenin" evidence="7">
    <location>
        <begin position="42"/>
        <end position="674"/>
    </location>
</feature>
<dbReference type="InterPro" id="IPR045811">
    <property type="entry name" value="MTP_lip-bd"/>
</dbReference>
<dbReference type="InterPro" id="IPR015819">
    <property type="entry name" value="Lipid_transp_b-sht_shell"/>
</dbReference>
<protein>
    <submittedName>
        <fullName evidence="8">Vitellinogen, superhelical,Lipid transport protein, N-terminal,Vitellinogen, beta-sheet N</fullName>
    </submittedName>
</protein>
<dbReference type="AlphaFoldDB" id="A0A5E4N9H1"/>
<dbReference type="InterPro" id="IPR001747">
    <property type="entry name" value="Vitellogenin_N"/>
</dbReference>
<evidence type="ECO:0000256" key="3">
    <source>
        <dbReference type="ARBA" id="ARBA00022729"/>
    </source>
</evidence>